<accession>A0A380S5K6</accession>
<evidence type="ECO:0000313" key="5">
    <source>
        <dbReference type="EMBL" id="SUQ24038.1"/>
    </source>
</evidence>
<keyword evidence="1" id="KW-0808">Transferase</keyword>
<protein>
    <submittedName>
        <fullName evidence="5">3-oxoacyl-[acyl-carrier-protein] synthase-3</fullName>
    </submittedName>
</protein>
<proteinExistence type="predicted"/>
<dbReference type="AlphaFoldDB" id="A0A380S5K6"/>
<dbReference type="GO" id="GO:0006633">
    <property type="term" value="P:fatty acid biosynthetic process"/>
    <property type="evidence" value="ECO:0007669"/>
    <property type="project" value="InterPro"/>
</dbReference>
<dbReference type="RefSeq" id="WP_109572636.1">
    <property type="nucleotide sequence ID" value="NZ_UHJL01000002.1"/>
</dbReference>
<dbReference type="InterPro" id="IPR016039">
    <property type="entry name" value="Thiolase-like"/>
</dbReference>
<dbReference type="PANTHER" id="PTHR34069">
    <property type="entry name" value="3-OXOACYL-[ACYL-CARRIER-PROTEIN] SYNTHASE 3"/>
    <property type="match status" value="1"/>
</dbReference>
<evidence type="ECO:0000259" key="3">
    <source>
        <dbReference type="Pfam" id="PF08541"/>
    </source>
</evidence>
<keyword evidence="2" id="KW-0012">Acyltransferase</keyword>
<evidence type="ECO:0000256" key="1">
    <source>
        <dbReference type="ARBA" id="ARBA00022679"/>
    </source>
</evidence>
<dbReference type="GO" id="GO:0004315">
    <property type="term" value="F:3-oxoacyl-[acyl-carrier-protein] synthase activity"/>
    <property type="evidence" value="ECO:0007669"/>
    <property type="project" value="InterPro"/>
</dbReference>
<evidence type="ECO:0000259" key="4">
    <source>
        <dbReference type="Pfam" id="PF08545"/>
    </source>
</evidence>
<reference evidence="5 6" key="1">
    <citation type="submission" date="2017-08" db="EMBL/GenBank/DDBJ databases">
        <authorList>
            <person name="de Groot N.N."/>
        </authorList>
    </citation>
    <scope>NUCLEOTIDE SEQUENCE [LARGE SCALE GENOMIC DNA]</scope>
    <source>
        <strain evidence="5 6">HM2</strain>
    </source>
</reference>
<feature type="domain" description="Beta-ketoacyl-[acyl-carrier-protein] synthase III N-terminal" evidence="4">
    <location>
        <begin position="115"/>
        <end position="192"/>
    </location>
</feature>
<sequence length="356" mass="39496">MKTIFQGKRIASILGILPETVANFDDEVGNYAFPPSQTMRLKRLMGFKQHRLAKENSTVSDFGVYGLQYMLKNNWIRKEEIGAVVVVTLCPDFFVPQVSNIIQGELKLTKDVICLDVAQGCCGFLVGLMQSFMLLEHLGNKKVVLVNGDVLSHKISKRDRNDFPLAGDATTVTIIENDPNAKAIYYEMNMDGSRADALKIPAGGFRMPSSDATAEMKDCGSGNFRSLNHMHMDGSGIFNFVQTDVADMLQAAFENGSKNIDDIDYFFFHQPNKFILQKLAEKVGIPPEKMFMNLVENFGNPSGASIPMTIIFNRAEELKTTQKNCCLAAFGSGLAWGLMFMDIGNLAFCEMIESNL</sequence>
<dbReference type="Pfam" id="PF08545">
    <property type="entry name" value="ACP_syn_III"/>
    <property type="match status" value="1"/>
</dbReference>
<dbReference type="Proteomes" id="UP000255423">
    <property type="component" value="Unassembled WGS sequence"/>
</dbReference>
<dbReference type="EMBL" id="UHJL01000002">
    <property type="protein sequence ID" value="SUQ24038.1"/>
    <property type="molecule type" value="Genomic_DNA"/>
</dbReference>
<dbReference type="PANTHER" id="PTHR34069:SF3">
    <property type="entry name" value="ACYL-COA:ACYL-COA ALKYLTRANSFERASE"/>
    <property type="match status" value="1"/>
</dbReference>
<organism evidence="5 6">
    <name type="scientific">Fibrobacter succinogenes</name>
    <name type="common">Bacteroides succinogenes</name>
    <dbReference type="NCBI Taxonomy" id="833"/>
    <lineage>
        <taxon>Bacteria</taxon>
        <taxon>Pseudomonadati</taxon>
        <taxon>Fibrobacterota</taxon>
        <taxon>Fibrobacteria</taxon>
        <taxon>Fibrobacterales</taxon>
        <taxon>Fibrobacteraceae</taxon>
        <taxon>Fibrobacter</taxon>
    </lineage>
</organism>
<dbReference type="Pfam" id="PF08541">
    <property type="entry name" value="ACP_syn_III_C"/>
    <property type="match status" value="1"/>
</dbReference>
<dbReference type="InterPro" id="IPR013751">
    <property type="entry name" value="ACP_syn_III_N"/>
</dbReference>
<dbReference type="InterPro" id="IPR013747">
    <property type="entry name" value="ACP_syn_III_C"/>
</dbReference>
<gene>
    <name evidence="5" type="ORF">SAMN05661053_1429</name>
</gene>
<dbReference type="GO" id="GO:0044550">
    <property type="term" value="P:secondary metabolite biosynthetic process"/>
    <property type="evidence" value="ECO:0007669"/>
    <property type="project" value="TreeGrafter"/>
</dbReference>
<feature type="domain" description="Beta-ketoacyl-[acyl-carrier-protein] synthase III C-terminal" evidence="3">
    <location>
        <begin position="259"/>
        <end position="341"/>
    </location>
</feature>
<dbReference type="SUPFAM" id="SSF53901">
    <property type="entry name" value="Thiolase-like"/>
    <property type="match status" value="1"/>
</dbReference>
<name>A0A380S5K6_FIBSU</name>
<evidence type="ECO:0000256" key="2">
    <source>
        <dbReference type="ARBA" id="ARBA00023315"/>
    </source>
</evidence>
<evidence type="ECO:0000313" key="6">
    <source>
        <dbReference type="Proteomes" id="UP000255423"/>
    </source>
</evidence>
<dbReference type="Gene3D" id="3.40.47.10">
    <property type="match status" value="1"/>
</dbReference>